<evidence type="ECO:0000256" key="4">
    <source>
        <dbReference type="ARBA" id="ARBA00006171"/>
    </source>
</evidence>
<dbReference type="InterPro" id="IPR006439">
    <property type="entry name" value="HAD-SF_hydro_IA"/>
</dbReference>
<comment type="similarity">
    <text evidence="4 10">Belongs to the HAD-like hydrolase superfamily. CbbY/CbbZ/Gph/YieH family.</text>
</comment>
<dbReference type="RefSeq" id="WP_110030896.1">
    <property type="nucleotide sequence ID" value="NZ_QGTR01000001.1"/>
</dbReference>
<dbReference type="FunFam" id="3.40.50.1000:FF:000022">
    <property type="entry name" value="Phosphoglycolate phosphatase"/>
    <property type="match status" value="1"/>
</dbReference>
<dbReference type="SFLD" id="SFLDG01129">
    <property type="entry name" value="C1.5:_HAD__Beta-PGM__Phosphata"/>
    <property type="match status" value="1"/>
</dbReference>
<dbReference type="SFLD" id="SFLDS00003">
    <property type="entry name" value="Haloacid_Dehalogenase"/>
    <property type="match status" value="1"/>
</dbReference>
<feature type="binding site" evidence="10">
    <location>
        <position position="11"/>
    </location>
    <ligand>
        <name>Mg(2+)</name>
        <dbReference type="ChEBI" id="CHEBI:18420"/>
    </ligand>
</feature>
<evidence type="ECO:0000313" key="12">
    <source>
        <dbReference type="Proteomes" id="UP000246352"/>
    </source>
</evidence>
<dbReference type="PANTHER" id="PTHR43434">
    <property type="entry name" value="PHOSPHOGLYCOLATE PHOSPHATASE"/>
    <property type="match status" value="1"/>
</dbReference>
<dbReference type="Proteomes" id="UP000246352">
    <property type="component" value="Unassembled WGS sequence"/>
</dbReference>
<evidence type="ECO:0000256" key="5">
    <source>
        <dbReference type="ARBA" id="ARBA00013078"/>
    </source>
</evidence>
<evidence type="ECO:0000256" key="6">
    <source>
        <dbReference type="ARBA" id="ARBA00022723"/>
    </source>
</evidence>
<name>A0A317PUV2_9HYPH</name>
<evidence type="ECO:0000256" key="1">
    <source>
        <dbReference type="ARBA" id="ARBA00000830"/>
    </source>
</evidence>
<evidence type="ECO:0000256" key="10">
    <source>
        <dbReference type="HAMAP-Rule" id="MF_00495"/>
    </source>
</evidence>
<evidence type="ECO:0000256" key="7">
    <source>
        <dbReference type="ARBA" id="ARBA00022801"/>
    </source>
</evidence>
<comment type="cofactor">
    <cofactor evidence="2 10">
        <name>Mg(2+)</name>
        <dbReference type="ChEBI" id="CHEBI:18420"/>
    </cofactor>
</comment>
<sequence length="227" mass="24139">MTSPTVIFDLDGTLLSTSADLMASLNHVLAHSGVAPVHYQDMTWLVGQGARVMIERAHVLRGHPAGESELAGLMDMFIAHYGANMPGETVPFPGILAALDRLEADGMRLAVCTNKTESLAVKLLEGLGMAGRFAAITGGDTFAIRKPHGDHILRTIEMAGGSPRHAVMIGDSVNDILAGQNANVPTIAVPFGYSDRPVEEFNPTVVIRHFDELDAGLIHRLIAAVDA</sequence>
<reference evidence="11 12" key="1">
    <citation type="submission" date="2018-05" db="EMBL/GenBank/DDBJ databases">
        <title>Genomic Encyclopedia of Type Strains, Phase IV (KMG-IV): sequencing the most valuable type-strain genomes for metagenomic binning, comparative biology and taxonomic classification.</title>
        <authorList>
            <person name="Goeker M."/>
        </authorList>
    </citation>
    <scope>NUCLEOTIDE SEQUENCE [LARGE SCALE GENOMIC DNA]</scope>
    <source>
        <strain evidence="11 12">DSM 16791</strain>
    </source>
</reference>
<evidence type="ECO:0000313" key="11">
    <source>
        <dbReference type="EMBL" id="PWW04465.1"/>
    </source>
</evidence>
<dbReference type="PANTHER" id="PTHR43434:SF1">
    <property type="entry name" value="PHOSPHOGLYCOLATE PHOSPHATASE"/>
    <property type="match status" value="1"/>
</dbReference>
<dbReference type="Gene3D" id="3.40.50.1000">
    <property type="entry name" value="HAD superfamily/HAD-like"/>
    <property type="match status" value="1"/>
</dbReference>
<feature type="active site" description="Nucleophile" evidence="10">
    <location>
        <position position="9"/>
    </location>
</feature>
<dbReference type="SUPFAM" id="SSF56784">
    <property type="entry name" value="HAD-like"/>
    <property type="match status" value="1"/>
</dbReference>
<dbReference type="InterPro" id="IPR037512">
    <property type="entry name" value="PGPase_prok"/>
</dbReference>
<dbReference type="GO" id="GO:0005975">
    <property type="term" value="P:carbohydrate metabolic process"/>
    <property type="evidence" value="ECO:0007669"/>
    <property type="project" value="InterPro"/>
</dbReference>
<feature type="binding site" evidence="10">
    <location>
        <position position="9"/>
    </location>
    <ligand>
        <name>Mg(2+)</name>
        <dbReference type="ChEBI" id="CHEBI:18420"/>
    </ligand>
</feature>
<dbReference type="GO" id="GO:0006281">
    <property type="term" value="P:DNA repair"/>
    <property type="evidence" value="ECO:0007669"/>
    <property type="project" value="TreeGrafter"/>
</dbReference>
<evidence type="ECO:0000256" key="3">
    <source>
        <dbReference type="ARBA" id="ARBA00004818"/>
    </source>
</evidence>
<dbReference type="GO" id="GO:0046295">
    <property type="term" value="P:glycolate biosynthetic process"/>
    <property type="evidence" value="ECO:0007669"/>
    <property type="project" value="UniProtKB-UniRule"/>
</dbReference>
<gene>
    <name evidence="11" type="ORF">DFR52_1011163</name>
</gene>
<dbReference type="OrthoDB" id="9793014at2"/>
<dbReference type="HAMAP" id="MF_00495">
    <property type="entry name" value="GPH_hydrolase_bact"/>
    <property type="match status" value="1"/>
</dbReference>
<dbReference type="EC" id="3.1.3.18" evidence="5 10"/>
<feature type="binding site" evidence="10">
    <location>
        <position position="171"/>
    </location>
    <ligand>
        <name>Mg(2+)</name>
        <dbReference type="ChEBI" id="CHEBI:18420"/>
    </ligand>
</feature>
<dbReference type="Gene3D" id="1.10.150.240">
    <property type="entry name" value="Putative phosphatase, domain 2"/>
    <property type="match status" value="1"/>
</dbReference>
<keyword evidence="7 10" id="KW-0378">Hydrolase</keyword>
<dbReference type="InterPro" id="IPR050155">
    <property type="entry name" value="HAD-like_hydrolase_sf"/>
</dbReference>
<comment type="catalytic activity">
    <reaction evidence="1 10">
        <text>2-phosphoglycolate + H2O = glycolate + phosphate</text>
        <dbReference type="Rhea" id="RHEA:14369"/>
        <dbReference type="ChEBI" id="CHEBI:15377"/>
        <dbReference type="ChEBI" id="CHEBI:29805"/>
        <dbReference type="ChEBI" id="CHEBI:43474"/>
        <dbReference type="ChEBI" id="CHEBI:58033"/>
        <dbReference type="EC" id="3.1.3.18"/>
    </reaction>
</comment>
<dbReference type="GO" id="GO:0008967">
    <property type="term" value="F:phosphoglycolate phosphatase activity"/>
    <property type="evidence" value="ECO:0007669"/>
    <property type="project" value="UniProtKB-UniRule"/>
</dbReference>
<comment type="function">
    <text evidence="10">Specifically catalyzes the dephosphorylation of 2-phosphoglycolate. Is involved in the dissimilation of the intracellular 2-phosphoglycolate formed during the DNA repair of 3'-phosphoglycolate ends, a major class of DNA lesions induced by oxidative stress.</text>
</comment>
<dbReference type="EMBL" id="QGTR01000001">
    <property type="protein sequence ID" value="PWW04465.1"/>
    <property type="molecule type" value="Genomic_DNA"/>
</dbReference>
<dbReference type="GO" id="GO:0005829">
    <property type="term" value="C:cytosol"/>
    <property type="evidence" value="ECO:0007669"/>
    <property type="project" value="TreeGrafter"/>
</dbReference>
<dbReference type="InterPro" id="IPR023214">
    <property type="entry name" value="HAD_sf"/>
</dbReference>
<dbReference type="NCBIfam" id="TIGR01549">
    <property type="entry name" value="HAD-SF-IA-v1"/>
    <property type="match status" value="1"/>
</dbReference>
<dbReference type="AlphaFoldDB" id="A0A317PUV2"/>
<dbReference type="InterPro" id="IPR023198">
    <property type="entry name" value="PGP-like_dom2"/>
</dbReference>
<comment type="caution">
    <text evidence="11">The sequence shown here is derived from an EMBL/GenBank/DDBJ whole genome shotgun (WGS) entry which is preliminary data.</text>
</comment>
<keyword evidence="9 10" id="KW-0119">Carbohydrate metabolism</keyword>
<dbReference type="UniPathway" id="UPA00865">
    <property type="reaction ID" value="UER00834"/>
</dbReference>
<keyword evidence="6 10" id="KW-0479">Metal-binding</keyword>
<proteinExistence type="inferred from homology"/>
<comment type="pathway">
    <text evidence="3 10">Organic acid metabolism; glycolate biosynthesis; glycolate from 2-phosphoglycolate: step 1/1.</text>
</comment>
<accession>A0A317PUV2</accession>
<organism evidence="11 12">
    <name type="scientific">Hoeflea marina</name>
    <dbReference type="NCBI Taxonomy" id="274592"/>
    <lineage>
        <taxon>Bacteria</taxon>
        <taxon>Pseudomonadati</taxon>
        <taxon>Pseudomonadota</taxon>
        <taxon>Alphaproteobacteria</taxon>
        <taxon>Hyphomicrobiales</taxon>
        <taxon>Rhizobiaceae</taxon>
        <taxon>Hoeflea</taxon>
    </lineage>
</organism>
<dbReference type="Pfam" id="PF13419">
    <property type="entry name" value="HAD_2"/>
    <property type="match status" value="1"/>
</dbReference>
<evidence type="ECO:0000256" key="9">
    <source>
        <dbReference type="ARBA" id="ARBA00023277"/>
    </source>
</evidence>
<keyword evidence="8 10" id="KW-0460">Magnesium</keyword>
<dbReference type="InterPro" id="IPR041492">
    <property type="entry name" value="HAD_2"/>
</dbReference>
<evidence type="ECO:0000256" key="2">
    <source>
        <dbReference type="ARBA" id="ARBA00001946"/>
    </source>
</evidence>
<keyword evidence="12" id="KW-1185">Reference proteome</keyword>
<protein>
    <recommendedName>
        <fullName evidence="5 10">Phosphoglycolate phosphatase</fullName>
        <shortName evidence="10">PGP</shortName>
        <shortName evidence="10">PGPase</shortName>
        <ecNumber evidence="5 10">3.1.3.18</ecNumber>
    </recommendedName>
</protein>
<dbReference type="InterPro" id="IPR036412">
    <property type="entry name" value="HAD-like_sf"/>
</dbReference>
<dbReference type="GO" id="GO:0046872">
    <property type="term" value="F:metal ion binding"/>
    <property type="evidence" value="ECO:0007669"/>
    <property type="project" value="UniProtKB-KW"/>
</dbReference>
<evidence type="ECO:0000256" key="8">
    <source>
        <dbReference type="ARBA" id="ARBA00022842"/>
    </source>
</evidence>